<proteinExistence type="predicted"/>
<dbReference type="KEGG" id="zju:107407606"/>
<name>A0A6P3YZS9_ZIZJJ</name>
<dbReference type="InParanoid" id="A0A6P3YZS9"/>
<accession>A0A6P3YZS9</accession>
<reference evidence="3" key="2">
    <citation type="submission" date="2025-08" db="UniProtKB">
        <authorList>
            <consortium name="RefSeq"/>
        </authorList>
    </citation>
    <scope>IDENTIFICATION</scope>
    <source>
        <tissue evidence="3">Seedling</tissue>
    </source>
</reference>
<dbReference type="Proteomes" id="UP001652623">
    <property type="component" value="Chromosome 1"/>
</dbReference>
<dbReference type="AlphaFoldDB" id="A0A6P3YZS9"/>
<feature type="compositionally biased region" description="Acidic residues" evidence="1">
    <location>
        <begin position="83"/>
        <end position="157"/>
    </location>
</feature>
<evidence type="ECO:0000313" key="3">
    <source>
        <dbReference type="RefSeq" id="XP_015870398.1"/>
    </source>
</evidence>
<feature type="region of interest" description="Disordered" evidence="1">
    <location>
        <begin position="68"/>
        <end position="166"/>
    </location>
</feature>
<organism evidence="2 3">
    <name type="scientific">Ziziphus jujuba</name>
    <name type="common">Chinese jujube</name>
    <name type="synonym">Ziziphus sativa</name>
    <dbReference type="NCBI Taxonomy" id="326968"/>
    <lineage>
        <taxon>Eukaryota</taxon>
        <taxon>Viridiplantae</taxon>
        <taxon>Streptophyta</taxon>
        <taxon>Embryophyta</taxon>
        <taxon>Tracheophyta</taxon>
        <taxon>Spermatophyta</taxon>
        <taxon>Magnoliopsida</taxon>
        <taxon>eudicotyledons</taxon>
        <taxon>Gunneridae</taxon>
        <taxon>Pentapetalae</taxon>
        <taxon>rosids</taxon>
        <taxon>fabids</taxon>
        <taxon>Rosales</taxon>
        <taxon>Rhamnaceae</taxon>
        <taxon>Paliureae</taxon>
        <taxon>Ziziphus</taxon>
    </lineage>
</organism>
<feature type="compositionally biased region" description="Basic and acidic residues" evidence="1">
    <location>
        <begin position="69"/>
        <end position="82"/>
    </location>
</feature>
<dbReference type="GeneID" id="107407606"/>
<sequence length="166" mass="18483">MEVQGLYNSALNFEANVLSMVESLVVETALLAQKSLLGFLLVIRSLPDDNIAFTNLVGKDQRFPMAELNKVKEPVAENKNAGESEDNEDDDHDDDEDDDNESGDDSNDDDDDEDSDDDIETNGDGGSDDEDDDEDDSDDDEDDDDEEDDDEDDEEEQPQPPTKKKK</sequence>
<evidence type="ECO:0000313" key="2">
    <source>
        <dbReference type="Proteomes" id="UP001652623"/>
    </source>
</evidence>
<dbReference type="RefSeq" id="XP_015870398.1">
    <property type="nucleotide sequence ID" value="XM_016014912.4"/>
</dbReference>
<protein>
    <submittedName>
        <fullName evidence="3">Phosphopantothenoylcysteine decarboxylase subunit VHS3-like isoform X1</fullName>
    </submittedName>
</protein>
<dbReference type="PANTHER" id="PTHR35711">
    <property type="entry name" value="EXPRESSED PROTEIN"/>
    <property type="match status" value="1"/>
</dbReference>
<reference evidence="2" key="1">
    <citation type="submission" date="2025-05" db="UniProtKB">
        <authorList>
            <consortium name="RefSeq"/>
        </authorList>
    </citation>
    <scope>NUCLEOTIDE SEQUENCE [LARGE SCALE GENOMIC DNA]</scope>
</reference>
<evidence type="ECO:0000256" key="1">
    <source>
        <dbReference type="SAM" id="MobiDB-lite"/>
    </source>
</evidence>
<keyword evidence="2" id="KW-1185">Reference proteome</keyword>
<dbReference type="PANTHER" id="PTHR35711:SF10">
    <property type="match status" value="1"/>
</dbReference>
<gene>
    <name evidence="3" type="primary">LOC107407606</name>
</gene>